<dbReference type="InterPro" id="IPR045076">
    <property type="entry name" value="MutS"/>
</dbReference>
<dbReference type="SUPFAM" id="SSF48334">
    <property type="entry name" value="DNA repair protein MutS, domain III"/>
    <property type="match status" value="1"/>
</dbReference>
<dbReference type="InterPro" id="IPR000432">
    <property type="entry name" value="DNA_mismatch_repair_MutS_C"/>
</dbReference>
<proteinExistence type="predicted"/>
<evidence type="ECO:0000256" key="6">
    <source>
        <dbReference type="SAM" id="Coils"/>
    </source>
</evidence>
<dbReference type="GO" id="GO:0005829">
    <property type="term" value="C:cytosol"/>
    <property type="evidence" value="ECO:0007669"/>
    <property type="project" value="TreeGrafter"/>
</dbReference>
<reference evidence="8" key="1">
    <citation type="journal article" date="2020" name="mSystems">
        <title>Genome- and Community-Level Interaction Insights into Carbon Utilization and Element Cycling Functions of Hydrothermarchaeota in Hydrothermal Sediment.</title>
        <authorList>
            <person name="Zhou Z."/>
            <person name="Liu Y."/>
            <person name="Xu W."/>
            <person name="Pan J."/>
            <person name="Luo Z.H."/>
            <person name="Li M."/>
        </authorList>
    </citation>
    <scope>NUCLEOTIDE SEQUENCE [LARGE SCALE GENOMIC DNA]</scope>
    <source>
        <strain evidence="8">HyVt-503</strain>
    </source>
</reference>
<name>A0A7V2SYD5_9BACT</name>
<gene>
    <name evidence="8" type="primary">mutS</name>
    <name evidence="8" type="ORF">ENJ63_01485</name>
</gene>
<dbReference type="Gene3D" id="3.40.50.300">
    <property type="entry name" value="P-loop containing nucleotide triphosphate hydrolases"/>
    <property type="match status" value="1"/>
</dbReference>
<dbReference type="InterPro" id="IPR036187">
    <property type="entry name" value="DNA_mismatch_repair_MutS_sf"/>
</dbReference>
<sequence>ETREREKTNIPSLKIGFNKVFGYYIEVTKTHRDKVPEGYIRKQTLVNAERYITQELKELEERILSAQEERVGLEEALFKGIRQEIVNHKGPLKRDAELIAMLDCLQALTRIAQKNGYTRPVVDQGDEIDLKAMRHPVLEEVLGQDAFIPNDVHLGEECARFLIITGPNMAGKSTILRSTALTVLMAQMGGFVPCESAKIGVVDKIFTRVGATDYLSRGQSTFMVEMSETANILHNATEKSLVILDEIGRGTSTYDGLAIAWAVSEELLKIGEKGAKTLFATHYHELTKIASRDQRIKNLSVAVKEWGEEIIFLYRLIEGPANKSYGIQVAALAGVPGHVVRRAKEILEEIEAQGHVRLEQEGGEPEGLKKKAPRQLTLPLQCPRQCLRLKKAGEYIRDVDLNNTTPLEALNFLAMLKQEIEKG</sequence>
<dbReference type="EMBL" id="DRND01000126">
    <property type="protein sequence ID" value="HFC46534.1"/>
    <property type="molecule type" value="Genomic_DNA"/>
</dbReference>
<dbReference type="PANTHER" id="PTHR11361">
    <property type="entry name" value="DNA MISMATCH REPAIR PROTEIN MUTS FAMILY MEMBER"/>
    <property type="match status" value="1"/>
</dbReference>
<accession>A0A7V2SYD5</accession>
<dbReference type="InterPro" id="IPR007861">
    <property type="entry name" value="DNA_mismatch_repair_MutS_clamp"/>
</dbReference>
<dbReference type="GO" id="GO:0006298">
    <property type="term" value="P:mismatch repair"/>
    <property type="evidence" value="ECO:0007669"/>
    <property type="project" value="InterPro"/>
</dbReference>
<feature type="domain" description="DNA mismatch repair proteins mutS family" evidence="7">
    <location>
        <begin position="240"/>
        <end position="256"/>
    </location>
</feature>
<evidence type="ECO:0000256" key="5">
    <source>
        <dbReference type="ARBA" id="ARBA00024647"/>
    </source>
</evidence>
<dbReference type="AlphaFoldDB" id="A0A7V2SYD5"/>
<keyword evidence="6" id="KW-0175">Coiled coil</keyword>
<evidence type="ECO:0000256" key="2">
    <source>
        <dbReference type="ARBA" id="ARBA00022741"/>
    </source>
</evidence>
<dbReference type="Pfam" id="PF00488">
    <property type="entry name" value="MutS_V"/>
    <property type="match status" value="1"/>
</dbReference>
<dbReference type="PROSITE" id="PS00486">
    <property type="entry name" value="DNA_MISMATCH_REPAIR_2"/>
    <property type="match status" value="1"/>
</dbReference>
<dbReference type="SMART" id="SM00534">
    <property type="entry name" value="MUTSac"/>
    <property type="match status" value="1"/>
</dbReference>
<dbReference type="Pfam" id="PF05190">
    <property type="entry name" value="MutS_IV"/>
    <property type="match status" value="1"/>
</dbReference>
<dbReference type="NCBIfam" id="NF003810">
    <property type="entry name" value="PRK05399.1"/>
    <property type="match status" value="1"/>
</dbReference>
<dbReference type="GO" id="GO:0140664">
    <property type="term" value="F:ATP-dependent DNA damage sensor activity"/>
    <property type="evidence" value="ECO:0007669"/>
    <property type="project" value="InterPro"/>
</dbReference>
<comment type="caution">
    <text evidence="8">The sequence shown here is derived from an EMBL/GenBank/DDBJ whole genome shotgun (WGS) entry which is preliminary data.</text>
</comment>
<dbReference type="Gene3D" id="1.10.1420.10">
    <property type="match status" value="1"/>
</dbReference>
<dbReference type="PANTHER" id="PTHR11361:SF34">
    <property type="entry name" value="DNA MISMATCH REPAIR PROTEIN MSH1, MITOCHONDRIAL"/>
    <property type="match status" value="1"/>
</dbReference>
<dbReference type="CDD" id="cd03284">
    <property type="entry name" value="ABC_MutS1"/>
    <property type="match status" value="1"/>
</dbReference>
<evidence type="ECO:0000256" key="4">
    <source>
        <dbReference type="ARBA" id="ARBA00023125"/>
    </source>
</evidence>
<protein>
    <recommendedName>
        <fullName evidence="1">DNA mismatch repair protein MutS</fullName>
    </recommendedName>
</protein>
<dbReference type="GO" id="GO:0005524">
    <property type="term" value="F:ATP binding"/>
    <property type="evidence" value="ECO:0007669"/>
    <property type="project" value="UniProtKB-KW"/>
</dbReference>
<evidence type="ECO:0000313" key="8">
    <source>
        <dbReference type="EMBL" id="HFC46534.1"/>
    </source>
</evidence>
<dbReference type="Proteomes" id="UP000885797">
    <property type="component" value="Unassembled WGS sequence"/>
</dbReference>
<evidence type="ECO:0000259" key="7">
    <source>
        <dbReference type="PROSITE" id="PS00486"/>
    </source>
</evidence>
<evidence type="ECO:0000256" key="3">
    <source>
        <dbReference type="ARBA" id="ARBA00022840"/>
    </source>
</evidence>
<keyword evidence="4" id="KW-0238">DNA-binding</keyword>
<keyword evidence="2" id="KW-0547">Nucleotide-binding</keyword>
<comment type="function">
    <text evidence="5">This protein is involved in the repair of mismatches in DNA. It is possible that it carries out the mismatch recognition step. This protein has a weak ATPase activity.</text>
</comment>
<evidence type="ECO:0000256" key="1">
    <source>
        <dbReference type="ARBA" id="ARBA00021982"/>
    </source>
</evidence>
<organism evidence="8">
    <name type="scientific">Dissulfuribacter thermophilus</name>
    <dbReference type="NCBI Taxonomy" id="1156395"/>
    <lineage>
        <taxon>Bacteria</taxon>
        <taxon>Pseudomonadati</taxon>
        <taxon>Thermodesulfobacteriota</taxon>
        <taxon>Dissulfuribacteria</taxon>
        <taxon>Dissulfuribacterales</taxon>
        <taxon>Dissulfuribacteraceae</taxon>
        <taxon>Dissulfuribacter</taxon>
    </lineage>
</organism>
<keyword evidence="3" id="KW-0067">ATP-binding</keyword>
<dbReference type="FunFam" id="3.40.50.300:FF:000870">
    <property type="entry name" value="MutS protein homolog 4"/>
    <property type="match status" value="1"/>
</dbReference>
<feature type="non-terminal residue" evidence="8">
    <location>
        <position position="1"/>
    </location>
</feature>
<dbReference type="InterPro" id="IPR027417">
    <property type="entry name" value="P-loop_NTPase"/>
</dbReference>
<feature type="coiled-coil region" evidence="6">
    <location>
        <begin position="49"/>
        <end position="76"/>
    </location>
</feature>
<dbReference type="GO" id="GO:0030983">
    <property type="term" value="F:mismatched DNA binding"/>
    <property type="evidence" value="ECO:0007669"/>
    <property type="project" value="InterPro"/>
</dbReference>
<dbReference type="SUPFAM" id="SSF52540">
    <property type="entry name" value="P-loop containing nucleoside triphosphate hydrolases"/>
    <property type="match status" value="1"/>
</dbReference>